<evidence type="ECO:0000256" key="1">
    <source>
        <dbReference type="SAM" id="MobiDB-lite"/>
    </source>
</evidence>
<protein>
    <submittedName>
        <fullName evidence="2">HFL337Wp</fullName>
    </submittedName>
</protein>
<dbReference type="STRING" id="45286.A0A0X8HU73"/>
<dbReference type="RefSeq" id="XP_017988515.1">
    <property type="nucleotide sequence ID" value="XM_018133359.1"/>
</dbReference>
<dbReference type="InterPro" id="IPR018555">
    <property type="entry name" value="C630.06c-like"/>
</dbReference>
<keyword evidence="3" id="KW-1185">Reference proteome</keyword>
<feature type="compositionally biased region" description="Basic residues" evidence="1">
    <location>
        <begin position="213"/>
        <end position="230"/>
    </location>
</feature>
<evidence type="ECO:0000313" key="3">
    <source>
        <dbReference type="Proteomes" id="UP000243052"/>
    </source>
</evidence>
<accession>A0A0X8HU73</accession>
<feature type="compositionally biased region" description="Basic and acidic residues" evidence="1">
    <location>
        <begin position="197"/>
        <end position="212"/>
    </location>
</feature>
<dbReference type="Proteomes" id="UP000243052">
    <property type="component" value="Chromosome vi"/>
</dbReference>
<feature type="region of interest" description="Disordered" evidence="1">
    <location>
        <begin position="1"/>
        <end position="26"/>
    </location>
</feature>
<reference evidence="2 3" key="1">
    <citation type="submission" date="2016-01" db="EMBL/GenBank/DDBJ databases">
        <title>Genome sequence of the yeast Holleya sinecauda.</title>
        <authorList>
            <person name="Dietrich F.S."/>
        </authorList>
    </citation>
    <scope>NUCLEOTIDE SEQUENCE [LARGE SCALE GENOMIC DNA]</scope>
    <source>
        <strain evidence="2 3">ATCC 58844</strain>
    </source>
</reference>
<dbReference type="AlphaFoldDB" id="A0A0X8HU73"/>
<gene>
    <name evidence="2" type="ORF">AW171_hschr63474</name>
</gene>
<feature type="region of interest" description="Disordered" evidence="1">
    <location>
        <begin position="174"/>
        <end position="242"/>
    </location>
</feature>
<evidence type="ECO:0000313" key="2">
    <source>
        <dbReference type="EMBL" id="AMD21519.1"/>
    </source>
</evidence>
<dbReference type="GeneID" id="28724809"/>
<dbReference type="Pfam" id="PF09428">
    <property type="entry name" value="DUF2011"/>
    <property type="match status" value="1"/>
</dbReference>
<feature type="compositionally biased region" description="Basic and acidic residues" evidence="1">
    <location>
        <begin position="1"/>
        <end position="12"/>
    </location>
</feature>
<dbReference type="OrthoDB" id="3994490at2759"/>
<sequence length="242" mass="28190">MQDQQIVRREDIFNNGCDEQDELENSPILPDIDFQLVEVNSDKVEGEKVEDIENAEQEFEFPLFSFGHSEFGSNEDNAGANNGGNGGDINDRKLIKISLREPEPEQTINERPKSYYVAEYTVEQKNQFKTAALEYGFIIEESLKDMRVSSAYSSKYRGKLLDLSVYNRKIEEEKQREERLKKRRPGKKQRLARKMGKQHEEERAHRASEIKKMIKKRFHKRGGKKNKKKGSAGVEKPKFRTE</sequence>
<name>A0A0X8HU73_9SACH</name>
<feature type="compositionally biased region" description="Basic residues" evidence="1">
    <location>
        <begin position="181"/>
        <end position="196"/>
    </location>
</feature>
<proteinExistence type="predicted"/>
<organism evidence="2 3">
    <name type="scientific">Eremothecium sinecaudum</name>
    <dbReference type="NCBI Taxonomy" id="45286"/>
    <lineage>
        <taxon>Eukaryota</taxon>
        <taxon>Fungi</taxon>
        <taxon>Dikarya</taxon>
        <taxon>Ascomycota</taxon>
        <taxon>Saccharomycotina</taxon>
        <taxon>Saccharomycetes</taxon>
        <taxon>Saccharomycetales</taxon>
        <taxon>Saccharomycetaceae</taxon>
        <taxon>Eremothecium</taxon>
    </lineage>
</organism>
<dbReference type="EMBL" id="CP014246">
    <property type="protein sequence ID" value="AMD21519.1"/>
    <property type="molecule type" value="Genomic_DNA"/>
</dbReference>